<dbReference type="InterPro" id="IPR035892">
    <property type="entry name" value="C2_domain_sf"/>
</dbReference>
<accession>A0ABQ9TWB9</accession>
<dbReference type="Gene3D" id="2.60.40.150">
    <property type="entry name" value="C2 domain"/>
    <property type="match status" value="1"/>
</dbReference>
<dbReference type="InterPro" id="IPR000008">
    <property type="entry name" value="C2_dom"/>
</dbReference>
<evidence type="ECO:0000313" key="4">
    <source>
        <dbReference type="Proteomes" id="UP001266305"/>
    </source>
</evidence>
<protein>
    <recommendedName>
        <fullName evidence="2">C2 domain-containing protein</fullName>
    </recommendedName>
</protein>
<dbReference type="PROSITE" id="PS50004">
    <property type="entry name" value="C2"/>
    <property type="match status" value="1"/>
</dbReference>
<dbReference type="Proteomes" id="UP001266305">
    <property type="component" value="Unassembled WGS sequence"/>
</dbReference>
<dbReference type="PRINTS" id="PR00360">
    <property type="entry name" value="C2DOMAIN"/>
</dbReference>
<proteinExistence type="predicted"/>
<dbReference type="PANTHER" id="PTHR45729">
    <property type="entry name" value="RABPHILIN, ISOFORM A"/>
    <property type="match status" value="1"/>
</dbReference>
<organism evidence="3 4">
    <name type="scientific">Saguinus oedipus</name>
    <name type="common">Cotton-top tamarin</name>
    <name type="synonym">Oedipomidas oedipus</name>
    <dbReference type="NCBI Taxonomy" id="9490"/>
    <lineage>
        <taxon>Eukaryota</taxon>
        <taxon>Metazoa</taxon>
        <taxon>Chordata</taxon>
        <taxon>Craniata</taxon>
        <taxon>Vertebrata</taxon>
        <taxon>Euteleostomi</taxon>
        <taxon>Mammalia</taxon>
        <taxon>Eutheria</taxon>
        <taxon>Euarchontoglires</taxon>
        <taxon>Primates</taxon>
        <taxon>Haplorrhini</taxon>
        <taxon>Platyrrhini</taxon>
        <taxon>Cebidae</taxon>
        <taxon>Callitrichinae</taxon>
        <taxon>Saguinus</taxon>
    </lineage>
</organism>
<dbReference type="SMART" id="SM00239">
    <property type="entry name" value="C2"/>
    <property type="match status" value="1"/>
</dbReference>
<dbReference type="EMBL" id="JASSZA010000019">
    <property type="protein sequence ID" value="KAK2089103.1"/>
    <property type="molecule type" value="Genomic_DNA"/>
</dbReference>
<sequence>MNVHRRCVRSVPSLCGVDHTERRGRLQLEIRAPTADEIHITVGEARNLIPMDPNGLSDPYVKLKLIPDPRNLTKQKTRTVKATLNPVWNETFVFNLKPGDVERRLSVEVWDWDRTSRNDFMGAMSFGVSELLKAPVDGW</sequence>
<keyword evidence="1" id="KW-0479">Metal-binding</keyword>
<evidence type="ECO:0000259" key="2">
    <source>
        <dbReference type="PROSITE" id="PS50004"/>
    </source>
</evidence>
<dbReference type="Pfam" id="PF00168">
    <property type="entry name" value="C2"/>
    <property type="match status" value="1"/>
</dbReference>
<dbReference type="CDD" id="cd04026">
    <property type="entry name" value="C2_PKC_alpha_gamma"/>
    <property type="match status" value="1"/>
</dbReference>
<dbReference type="PANTHER" id="PTHR45729:SF9">
    <property type="entry name" value="DOUBLE C2-LIKE DOMAIN-CONTAINING PROTEIN BETA"/>
    <property type="match status" value="1"/>
</dbReference>
<reference evidence="3 4" key="1">
    <citation type="submission" date="2023-05" db="EMBL/GenBank/DDBJ databases">
        <title>B98-5 Cell Line De Novo Hybrid Assembly: An Optical Mapping Approach.</title>
        <authorList>
            <person name="Kananen K."/>
            <person name="Auerbach J.A."/>
            <person name="Kautto E."/>
            <person name="Blachly J.S."/>
        </authorList>
    </citation>
    <scope>NUCLEOTIDE SEQUENCE [LARGE SCALE GENOMIC DNA]</scope>
    <source>
        <strain evidence="3">B95-8</strain>
        <tissue evidence="3">Cell line</tissue>
    </source>
</reference>
<comment type="caution">
    <text evidence="3">The sequence shown here is derived from an EMBL/GenBank/DDBJ whole genome shotgun (WGS) entry which is preliminary data.</text>
</comment>
<evidence type="ECO:0000256" key="1">
    <source>
        <dbReference type="ARBA" id="ARBA00022723"/>
    </source>
</evidence>
<keyword evidence="4" id="KW-1185">Reference proteome</keyword>
<feature type="domain" description="C2" evidence="2">
    <location>
        <begin position="22"/>
        <end position="139"/>
    </location>
</feature>
<name>A0ABQ9TWB9_SAGOE</name>
<evidence type="ECO:0000313" key="3">
    <source>
        <dbReference type="EMBL" id="KAK2089103.1"/>
    </source>
</evidence>
<dbReference type="SUPFAM" id="SSF49562">
    <property type="entry name" value="C2 domain (Calcium/lipid-binding domain, CaLB)"/>
    <property type="match status" value="1"/>
</dbReference>
<dbReference type="InterPro" id="IPR043566">
    <property type="entry name" value="Rabphilin/DOC2/Noc2"/>
</dbReference>
<gene>
    <name evidence="3" type="ORF">P7K49_035010</name>
</gene>